<dbReference type="OrthoDB" id="9799681at2"/>
<comment type="caution">
    <text evidence="3">The sequence shown here is derived from an EMBL/GenBank/DDBJ whole genome shotgun (WGS) entry which is preliminary data.</text>
</comment>
<dbReference type="CDD" id="cd04301">
    <property type="entry name" value="NAT_SF"/>
    <property type="match status" value="1"/>
</dbReference>
<keyword evidence="1 3" id="KW-0808">Transferase</keyword>
<accession>A0A2T3HHA4</accession>
<evidence type="ECO:0000259" key="2">
    <source>
        <dbReference type="PROSITE" id="PS51186"/>
    </source>
</evidence>
<evidence type="ECO:0000313" key="4">
    <source>
        <dbReference type="Proteomes" id="UP000240912"/>
    </source>
</evidence>
<dbReference type="InterPro" id="IPR050769">
    <property type="entry name" value="NAT_camello-type"/>
</dbReference>
<proteinExistence type="predicted"/>
<dbReference type="Pfam" id="PF00583">
    <property type="entry name" value="Acetyltransf_1"/>
    <property type="match status" value="1"/>
</dbReference>
<dbReference type="InterPro" id="IPR000182">
    <property type="entry name" value="GNAT_dom"/>
</dbReference>
<feature type="domain" description="N-acetyltransferase" evidence="2">
    <location>
        <begin position="5"/>
        <end position="156"/>
    </location>
</feature>
<dbReference type="PANTHER" id="PTHR13947:SF37">
    <property type="entry name" value="LD18367P"/>
    <property type="match status" value="1"/>
</dbReference>
<dbReference type="PROSITE" id="PS51186">
    <property type="entry name" value="GNAT"/>
    <property type="match status" value="1"/>
</dbReference>
<evidence type="ECO:0000313" key="3">
    <source>
        <dbReference type="EMBL" id="PST81824.1"/>
    </source>
</evidence>
<sequence length="167" mass="18715">MHSIIHIRELSDSDQDEVIGLILPIQQQEFGLPITLHDQPDLCNISQFYLEPGGTFLGAFSGQDLVGSIALVKAAGETGAIRKMFVHRDFRGKLFGIAQTLIEKLIAHAQQSGIKNLYLGTVEPMKAAHRFYERNGFRRIQASQLPPEFPRAKTDTLFFHRGLDVQT</sequence>
<protein>
    <submittedName>
        <fullName evidence="3">GNAT family N-acetyltransferase</fullName>
    </submittedName>
</protein>
<name>A0A2T3HHA4_9SPHI</name>
<reference evidence="3 4" key="1">
    <citation type="submission" date="2018-03" db="EMBL/GenBank/DDBJ databases">
        <authorList>
            <person name="Keele B.F."/>
        </authorList>
    </citation>
    <scope>NUCLEOTIDE SEQUENCE [LARGE SCALE GENOMIC DNA]</scope>
    <source>
        <strain evidence="3 4">YL28-9</strain>
    </source>
</reference>
<dbReference type="PANTHER" id="PTHR13947">
    <property type="entry name" value="GNAT FAMILY N-ACETYLTRANSFERASE"/>
    <property type="match status" value="1"/>
</dbReference>
<dbReference type="AlphaFoldDB" id="A0A2T3HHA4"/>
<dbReference type="SUPFAM" id="SSF55729">
    <property type="entry name" value="Acyl-CoA N-acyltransferases (Nat)"/>
    <property type="match status" value="1"/>
</dbReference>
<dbReference type="GO" id="GO:0008080">
    <property type="term" value="F:N-acetyltransferase activity"/>
    <property type="evidence" value="ECO:0007669"/>
    <property type="project" value="InterPro"/>
</dbReference>
<dbReference type="Gene3D" id="3.40.630.30">
    <property type="match status" value="1"/>
</dbReference>
<organism evidence="3 4">
    <name type="scientific">Pedobacter yulinensis</name>
    <dbReference type="NCBI Taxonomy" id="2126353"/>
    <lineage>
        <taxon>Bacteria</taxon>
        <taxon>Pseudomonadati</taxon>
        <taxon>Bacteroidota</taxon>
        <taxon>Sphingobacteriia</taxon>
        <taxon>Sphingobacteriales</taxon>
        <taxon>Sphingobacteriaceae</taxon>
        <taxon>Pedobacter</taxon>
    </lineage>
</organism>
<dbReference type="InterPro" id="IPR016181">
    <property type="entry name" value="Acyl_CoA_acyltransferase"/>
</dbReference>
<evidence type="ECO:0000256" key="1">
    <source>
        <dbReference type="ARBA" id="ARBA00022679"/>
    </source>
</evidence>
<keyword evidence="4" id="KW-1185">Reference proteome</keyword>
<dbReference type="EMBL" id="PYLS01000008">
    <property type="protein sequence ID" value="PST81824.1"/>
    <property type="molecule type" value="Genomic_DNA"/>
</dbReference>
<dbReference type="Proteomes" id="UP000240912">
    <property type="component" value="Unassembled WGS sequence"/>
</dbReference>
<gene>
    <name evidence="3" type="ORF">C7T94_18320</name>
</gene>
<dbReference type="RefSeq" id="WP_107217396.1">
    <property type="nucleotide sequence ID" value="NZ_KZ686272.1"/>
</dbReference>